<dbReference type="Proteomes" id="UP000305238">
    <property type="component" value="Unassembled WGS sequence"/>
</dbReference>
<comment type="caution">
    <text evidence="5">The sequence shown here is derived from an EMBL/GenBank/DDBJ whole genome shotgun (WGS) entry which is preliminary data.</text>
</comment>
<name>A0A5S4HBY1_9ACTN</name>
<dbReference type="Pfam" id="PF03965">
    <property type="entry name" value="Penicillinase_R"/>
    <property type="match status" value="1"/>
</dbReference>
<evidence type="ECO:0000256" key="3">
    <source>
        <dbReference type="ARBA" id="ARBA00023125"/>
    </source>
</evidence>
<dbReference type="InterPro" id="IPR036388">
    <property type="entry name" value="WH-like_DNA-bd_sf"/>
</dbReference>
<dbReference type="InterPro" id="IPR036390">
    <property type="entry name" value="WH_DNA-bd_sf"/>
</dbReference>
<evidence type="ECO:0000313" key="5">
    <source>
        <dbReference type="EMBL" id="TMR42251.1"/>
    </source>
</evidence>
<reference evidence="5 6" key="1">
    <citation type="submission" date="2019-05" db="EMBL/GenBank/DDBJ databases">
        <title>Draft genome sequence of Actinomadura geliboluensis A8036.</title>
        <authorList>
            <person name="Saricaoglu S."/>
            <person name="Isik K."/>
        </authorList>
    </citation>
    <scope>NUCLEOTIDE SEQUENCE [LARGE SCALE GENOMIC DNA]</scope>
    <source>
        <strain evidence="5 6">A8036</strain>
    </source>
</reference>
<sequence length="116" mass="12576">MALGSLESEIMDVLWGARRPLTVRETLDALNDNRTPPLAYTTVLTVMSRLAEKGALTRTARGRGHAYEPAADDEAALAVQGVLRTYGDAAVSHFLDQAATDPALRERLQALLKQDS</sequence>
<keyword evidence="2" id="KW-0805">Transcription regulation</keyword>
<evidence type="ECO:0000256" key="2">
    <source>
        <dbReference type="ARBA" id="ARBA00023015"/>
    </source>
</evidence>
<keyword evidence="3" id="KW-0238">DNA-binding</keyword>
<organism evidence="5 6">
    <name type="scientific">Actinomadura geliboluensis</name>
    <dbReference type="NCBI Taxonomy" id="882440"/>
    <lineage>
        <taxon>Bacteria</taxon>
        <taxon>Bacillati</taxon>
        <taxon>Actinomycetota</taxon>
        <taxon>Actinomycetes</taxon>
        <taxon>Streptosporangiales</taxon>
        <taxon>Thermomonosporaceae</taxon>
        <taxon>Actinomadura</taxon>
    </lineage>
</organism>
<proteinExistence type="inferred from homology"/>
<dbReference type="EMBL" id="VCKZ01000004">
    <property type="protein sequence ID" value="TMR42251.1"/>
    <property type="molecule type" value="Genomic_DNA"/>
</dbReference>
<dbReference type="InterPro" id="IPR005650">
    <property type="entry name" value="BlaI_family"/>
</dbReference>
<accession>A0A5S4HBY1</accession>
<keyword evidence="4" id="KW-0804">Transcription</keyword>
<protein>
    <submittedName>
        <fullName evidence="5">BlaI/MecI/CopY family transcriptional regulator</fullName>
    </submittedName>
</protein>
<gene>
    <name evidence="5" type="ORF">ETD96_01505</name>
</gene>
<dbReference type="GO" id="GO:0045892">
    <property type="term" value="P:negative regulation of DNA-templated transcription"/>
    <property type="evidence" value="ECO:0007669"/>
    <property type="project" value="InterPro"/>
</dbReference>
<dbReference type="OrthoDB" id="9813987at2"/>
<evidence type="ECO:0000313" key="6">
    <source>
        <dbReference type="Proteomes" id="UP000305238"/>
    </source>
</evidence>
<dbReference type="Gene3D" id="1.10.10.10">
    <property type="entry name" value="Winged helix-like DNA-binding domain superfamily/Winged helix DNA-binding domain"/>
    <property type="match status" value="1"/>
</dbReference>
<evidence type="ECO:0000256" key="4">
    <source>
        <dbReference type="ARBA" id="ARBA00023163"/>
    </source>
</evidence>
<evidence type="ECO:0000256" key="1">
    <source>
        <dbReference type="ARBA" id="ARBA00011046"/>
    </source>
</evidence>
<dbReference type="RefSeq" id="WP_138632760.1">
    <property type="nucleotide sequence ID" value="NZ_JASWDG010000034.1"/>
</dbReference>
<comment type="similarity">
    <text evidence="1">Belongs to the BlaI transcriptional regulatory family.</text>
</comment>
<dbReference type="AlphaFoldDB" id="A0A5S4HBY1"/>
<keyword evidence="6" id="KW-1185">Reference proteome</keyword>
<dbReference type="SUPFAM" id="SSF46785">
    <property type="entry name" value="Winged helix' DNA-binding domain"/>
    <property type="match status" value="1"/>
</dbReference>
<dbReference type="GO" id="GO:0003677">
    <property type="term" value="F:DNA binding"/>
    <property type="evidence" value="ECO:0007669"/>
    <property type="project" value="UniProtKB-KW"/>
</dbReference>